<dbReference type="GO" id="GO:0007031">
    <property type="term" value="P:peroxisome organization"/>
    <property type="evidence" value="ECO:0007669"/>
    <property type="project" value="UniProtKB-KW"/>
</dbReference>
<sequence>MDAYKLWVRTNREFVRSLESLANGITWLLPERFSNSEIGPKQGYVLDFFLFLSSFFLGGAVYAVLGIVGTVNQHIIDTAPPPGRGFRWCSAFVREKGKWNFLAVAEGVKALVRLAAFRDSGYRMLLQGGEVVNEEKILDVPEDYGGESGGESYVCTEQFGENAKMALDPMLLNRLRHPFEPPALVVEKPTLSSIWSEKGLSGHLSSMSILLHAASRPHRVGVKFYQLSTSEKDELKRRKLIWALYIMRDPFFTKYTKHHLEKADRYLSPVPLFGFLTAKVVELIVGAQTRYTYTSGS</sequence>
<gene>
    <name evidence="3" type="ORF">CB5_LOCUS23797</name>
</gene>
<dbReference type="GO" id="GO:0005778">
    <property type="term" value="C:peroxisomal membrane"/>
    <property type="evidence" value="ECO:0007669"/>
    <property type="project" value="UniProtKB-SubCell"/>
</dbReference>
<dbReference type="AlphaFoldDB" id="A0A6V7QCK2"/>
<comment type="similarity">
    <text evidence="1 2">Belongs to the peroxin-16 family.</text>
</comment>
<dbReference type="Pfam" id="PF08610">
    <property type="entry name" value="Pex16"/>
    <property type="match status" value="3"/>
</dbReference>
<keyword evidence="2" id="KW-0576">Peroxisome</keyword>
<dbReference type="EMBL" id="LR862135">
    <property type="protein sequence ID" value="CAD1840586.1"/>
    <property type="molecule type" value="Genomic_DNA"/>
</dbReference>
<comment type="subcellular location">
    <subcellularLocation>
        <location evidence="2">Peroxisome membrane</location>
    </subcellularLocation>
</comment>
<accession>A0A6V7QCK2</accession>
<dbReference type="PANTHER" id="PTHR13299">
    <property type="entry name" value="PEROXISOMAL MEMBRANE PROTEIN PEX16"/>
    <property type="match status" value="1"/>
</dbReference>
<keyword evidence="2" id="KW-1133">Transmembrane helix</keyword>
<reference evidence="3" key="1">
    <citation type="submission" date="2020-07" db="EMBL/GenBank/DDBJ databases">
        <authorList>
            <person name="Lin J."/>
        </authorList>
    </citation>
    <scope>NUCLEOTIDE SEQUENCE</scope>
</reference>
<keyword evidence="2" id="KW-0812">Transmembrane</keyword>
<evidence type="ECO:0000256" key="1">
    <source>
        <dbReference type="ARBA" id="ARBA00009505"/>
    </source>
</evidence>
<dbReference type="PANTHER" id="PTHR13299:SF0">
    <property type="entry name" value="PEROXISOMAL MEMBRANE PROTEIN PEX16"/>
    <property type="match status" value="1"/>
</dbReference>
<evidence type="ECO:0000313" key="3">
    <source>
        <dbReference type="EMBL" id="CAD1840586.1"/>
    </source>
</evidence>
<feature type="transmembrane region" description="Helical" evidence="2">
    <location>
        <begin position="44"/>
        <end position="65"/>
    </location>
</feature>
<name>A0A6V7QCK2_ANACO</name>
<evidence type="ECO:0000256" key="2">
    <source>
        <dbReference type="RuleBase" id="RU365003"/>
    </source>
</evidence>
<protein>
    <recommendedName>
        <fullName evidence="2">Peroxisomal membrane protein PEX16</fullName>
    </recommendedName>
</protein>
<organism evidence="3">
    <name type="scientific">Ananas comosus var. bracteatus</name>
    <name type="common">red pineapple</name>
    <dbReference type="NCBI Taxonomy" id="296719"/>
    <lineage>
        <taxon>Eukaryota</taxon>
        <taxon>Viridiplantae</taxon>
        <taxon>Streptophyta</taxon>
        <taxon>Embryophyta</taxon>
        <taxon>Tracheophyta</taxon>
        <taxon>Spermatophyta</taxon>
        <taxon>Magnoliopsida</taxon>
        <taxon>Liliopsida</taxon>
        <taxon>Poales</taxon>
        <taxon>Bromeliaceae</taxon>
        <taxon>Bromelioideae</taxon>
        <taxon>Ananas</taxon>
    </lineage>
</organism>
<keyword evidence="2" id="KW-0472">Membrane</keyword>
<proteinExistence type="inferred from homology"/>
<dbReference type="InterPro" id="IPR013919">
    <property type="entry name" value="Pex16"/>
</dbReference>
<keyword evidence="2" id="KW-0962">Peroxisome biogenesis</keyword>
<comment type="caution">
    <text evidence="2">Lacks conserved residue(s) required for the propagation of feature annotation.</text>
</comment>